<dbReference type="Pfam" id="PF06110">
    <property type="entry name" value="TXD17-like_Trx"/>
    <property type="match status" value="1"/>
</dbReference>
<evidence type="ECO:0000256" key="6">
    <source>
        <dbReference type="ARBA" id="ARBA00023284"/>
    </source>
</evidence>
<keyword evidence="9" id="KW-1185">Reference proteome</keyword>
<evidence type="ECO:0000256" key="3">
    <source>
        <dbReference type="ARBA" id="ARBA00016949"/>
    </source>
</evidence>
<evidence type="ECO:0000256" key="5">
    <source>
        <dbReference type="ARBA" id="ARBA00023157"/>
    </source>
</evidence>
<gene>
    <name evidence="8" type="ORF">Bpfe_013332</name>
</gene>
<comment type="similarity">
    <text evidence="2">Belongs to the thioredoxin family.</text>
</comment>
<reference evidence="8" key="2">
    <citation type="submission" date="2023-04" db="EMBL/GenBank/DDBJ databases">
        <authorList>
            <person name="Bu L."/>
            <person name="Lu L."/>
            <person name="Laidemitt M.R."/>
            <person name="Zhang S.M."/>
            <person name="Mutuku M."/>
            <person name="Mkoji G."/>
            <person name="Steinauer M."/>
            <person name="Loker E.S."/>
        </authorList>
    </citation>
    <scope>NUCLEOTIDE SEQUENCE</scope>
    <source>
        <strain evidence="8">KasaAsao</strain>
        <tissue evidence="8">Whole Snail</tissue>
    </source>
</reference>
<sequence>MNMVRTISVHGYEALTKALSGIQGSVYILFSGSQDEYGVSWCPDCVKAEPVINKNLEKAPADATFIHCHVGDRNYWKKQDNEFRKDPKFLVKCVPTLLKFGSPQRLEEEQLFKDDLIQMMFEED</sequence>
<dbReference type="GO" id="GO:0005829">
    <property type="term" value="C:cytosol"/>
    <property type="evidence" value="ECO:0007669"/>
    <property type="project" value="TreeGrafter"/>
</dbReference>
<dbReference type="InterPro" id="IPR045108">
    <property type="entry name" value="TXNDC17-like"/>
</dbReference>
<keyword evidence="5" id="KW-1015">Disulfide bond</keyword>
<dbReference type="InterPro" id="IPR036249">
    <property type="entry name" value="Thioredoxin-like_sf"/>
</dbReference>
<evidence type="ECO:0000256" key="1">
    <source>
        <dbReference type="ARBA" id="ARBA00004496"/>
    </source>
</evidence>
<comment type="subcellular location">
    <subcellularLocation>
        <location evidence="1">Cytoplasm</location>
    </subcellularLocation>
</comment>
<dbReference type="Gene3D" id="3.40.30.10">
    <property type="entry name" value="Glutaredoxin"/>
    <property type="match status" value="1"/>
</dbReference>
<dbReference type="PANTHER" id="PTHR12452:SF0">
    <property type="entry name" value="THIOREDOXIN DOMAIN-CONTAINING PROTEIN 17"/>
    <property type="match status" value="1"/>
</dbReference>
<dbReference type="SUPFAM" id="SSF52833">
    <property type="entry name" value="Thioredoxin-like"/>
    <property type="match status" value="1"/>
</dbReference>
<protein>
    <recommendedName>
        <fullName evidence="3">Thioredoxin domain-containing protein 17</fullName>
    </recommendedName>
</protein>
<dbReference type="PANTHER" id="PTHR12452">
    <property type="entry name" value="42-9-9 PROTEIN-RELATED"/>
    <property type="match status" value="1"/>
</dbReference>
<keyword evidence="4" id="KW-0963">Cytoplasm</keyword>
<evidence type="ECO:0000313" key="8">
    <source>
        <dbReference type="EMBL" id="KAK0057239.1"/>
    </source>
</evidence>
<reference evidence="8" key="1">
    <citation type="journal article" date="2023" name="PLoS Negl. Trop. Dis.">
        <title>A genome sequence for Biomphalaria pfeifferi, the major vector snail for the human-infecting parasite Schistosoma mansoni.</title>
        <authorList>
            <person name="Bu L."/>
            <person name="Lu L."/>
            <person name="Laidemitt M.R."/>
            <person name="Zhang S.M."/>
            <person name="Mutuku M."/>
            <person name="Mkoji G."/>
            <person name="Steinauer M."/>
            <person name="Loker E.S."/>
        </authorList>
    </citation>
    <scope>NUCLEOTIDE SEQUENCE</scope>
    <source>
        <strain evidence="8">KasaAsao</strain>
    </source>
</reference>
<proteinExistence type="inferred from homology"/>
<dbReference type="Proteomes" id="UP001233172">
    <property type="component" value="Unassembled WGS sequence"/>
</dbReference>
<evidence type="ECO:0000256" key="2">
    <source>
        <dbReference type="ARBA" id="ARBA00008987"/>
    </source>
</evidence>
<name>A0AAD8BM83_BIOPF</name>
<dbReference type="FunFam" id="3.40.30.10:FF:000124">
    <property type="entry name" value="Thioredoxin domain-containing 17"/>
    <property type="match status" value="1"/>
</dbReference>
<evidence type="ECO:0000256" key="4">
    <source>
        <dbReference type="ARBA" id="ARBA00022490"/>
    </source>
</evidence>
<keyword evidence="6" id="KW-0676">Redox-active center</keyword>
<evidence type="ECO:0000259" key="7">
    <source>
        <dbReference type="Pfam" id="PF06110"/>
    </source>
</evidence>
<dbReference type="GO" id="GO:0047134">
    <property type="term" value="F:protein-disulfide reductase [NAD(P)H] activity"/>
    <property type="evidence" value="ECO:0007669"/>
    <property type="project" value="InterPro"/>
</dbReference>
<evidence type="ECO:0000313" key="9">
    <source>
        <dbReference type="Proteomes" id="UP001233172"/>
    </source>
</evidence>
<dbReference type="CDD" id="cd02952">
    <property type="entry name" value="TRP14_like"/>
    <property type="match status" value="1"/>
</dbReference>
<dbReference type="InterPro" id="IPR010357">
    <property type="entry name" value="TXNDC17_dom"/>
</dbReference>
<organism evidence="8 9">
    <name type="scientific">Biomphalaria pfeifferi</name>
    <name type="common">Bloodfluke planorb</name>
    <name type="synonym">Freshwater snail</name>
    <dbReference type="NCBI Taxonomy" id="112525"/>
    <lineage>
        <taxon>Eukaryota</taxon>
        <taxon>Metazoa</taxon>
        <taxon>Spiralia</taxon>
        <taxon>Lophotrochozoa</taxon>
        <taxon>Mollusca</taxon>
        <taxon>Gastropoda</taxon>
        <taxon>Heterobranchia</taxon>
        <taxon>Euthyneura</taxon>
        <taxon>Panpulmonata</taxon>
        <taxon>Hygrophila</taxon>
        <taxon>Lymnaeoidea</taxon>
        <taxon>Planorbidae</taxon>
        <taxon>Biomphalaria</taxon>
    </lineage>
</organism>
<comment type="caution">
    <text evidence="8">The sequence shown here is derived from an EMBL/GenBank/DDBJ whole genome shotgun (WGS) entry which is preliminary data.</text>
</comment>
<dbReference type="EMBL" id="JASAOG010000056">
    <property type="protein sequence ID" value="KAK0057239.1"/>
    <property type="molecule type" value="Genomic_DNA"/>
</dbReference>
<feature type="domain" description="Thioredoxin" evidence="7">
    <location>
        <begin position="9"/>
        <end position="123"/>
    </location>
</feature>
<accession>A0AAD8BM83</accession>
<dbReference type="AlphaFoldDB" id="A0AAD8BM83"/>